<evidence type="ECO:0000313" key="2">
    <source>
        <dbReference type="EMBL" id="GAV78752.1"/>
    </source>
</evidence>
<dbReference type="CDD" id="cd22160">
    <property type="entry name" value="F-box_AtFBL13-like"/>
    <property type="match status" value="1"/>
</dbReference>
<dbReference type="Gene3D" id="3.80.10.10">
    <property type="entry name" value="Ribonuclease Inhibitor"/>
    <property type="match status" value="1"/>
</dbReference>
<reference evidence="3" key="1">
    <citation type="submission" date="2016-04" db="EMBL/GenBank/DDBJ databases">
        <title>Cephalotus genome sequencing.</title>
        <authorList>
            <person name="Fukushima K."/>
            <person name="Hasebe M."/>
            <person name="Fang X."/>
        </authorList>
    </citation>
    <scope>NUCLEOTIDE SEQUENCE [LARGE SCALE GENOMIC DNA]</scope>
    <source>
        <strain evidence="3">cv. St1</strain>
    </source>
</reference>
<sequence length="443" mass="51168">MAKTAVVNKCQEANGFSENRINELPDEIIVSVLSLLSMRDAASTAVLCRRWRYLWTYTARLDFDYFDKVCKVKKSMKDALGVGKHMFVDWVNKVLKAHQGLSLDEFRVSFCVQDETFRCDIDSWIAYALVRRVKRLELRFYDVQGNYTLTYLFLSNYILVSLVELHLCYVDVNGEVLEHFLSNCPFLEVLCVQFSNSLVNLRVSGTSLMLKYLSVRSCFNLKNMEISAPNLTSFEYGGKCVIMNLKDVPHLVEASFHSYFAWVVIRTVCQFSSYLSQLETLKLDIGYKLKCQMIPNPPKYPELRNLKQLDITLNADVSSLSDCTSLLMMAPSLLRLTLELQWESVNYYRKMKMLKAKRAHQCLKVFELVGFRGCAHDLEFVRYVLTTAVSLEKMVIDPVNEHFDICFCDPELSWLTDEKFYVTERARKLLEPILPGGVELVIL</sequence>
<dbReference type="InParanoid" id="A0A1Q3CF47"/>
<comment type="caution">
    <text evidence="2">The sequence shown here is derived from an EMBL/GenBank/DDBJ whole genome shotgun (WGS) entry which is preliminary data.</text>
</comment>
<dbReference type="SUPFAM" id="SSF81383">
    <property type="entry name" value="F-box domain"/>
    <property type="match status" value="1"/>
</dbReference>
<dbReference type="AlphaFoldDB" id="A0A1Q3CF47"/>
<dbReference type="InterPro" id="IPR053772">
    <property type="entry name" value="At1g61320/At1g61330-like"/>
</dbReference>
<dbReference type="InterPro" id="IPR055357">
    <property type="entry name" value="LRR_At1g61320_AtMIF1"/>
</dbReference>
<accession>A0A1Q3CF47</accession>
<dbReference type="SMART" id="SM00256">
    <property type="entry name" value="FBOX"/>
    <property type="match status" value="1"/>
</dbReference>
<dbReference type="Pfam" id="PF12937">
    <property type="entry name" value="F-box-like"/>
    <property type="match status" value="1"/>
</dbReference>
<evidence type="ECO:0000313" key="3">
    <source>
        <dbReference type="Proteomes" id="UP000187406"/>
    </source>
</evidence>
<gene>
    <name evidence="2" type="ORF">CFOL_v3_22217</name>
</gene>
<dbReference type="PROSITE" id="PS50181">
    <property type="entry name" value="FBOX"/>
    <property type="match status" value="1"/>
</dbReference>
<dbReference type="SUPFAM" id="SSF52047">
    <property type="entry name" value="RNI-like"/>
    <property type="match status" value="1"/>
</dbReference>
<dbReference type="InterPro" id="IPR036047">
    <property type="entry name" value="F-box-like_dom_sf"/>
</dbReference>
<dbReference type="InterPro" id="IPR001810">
    <property type="entry name" value="F-box_dom"/>
</dbReference>
<proteinExistence type="predicted"/>
<dbReference type="PANTHER" id="PTHR34145">
    <property type="entry name" value="OS02G0105600 PROTEIN"/>
    <property type="match status" value="1"/>
</dbReference>
<dbReference type="Pfam" id="PF23622">
    <property type="entry name" value="LRR_At1g61320_AtMIF1"/>
    <property type="match status" value="1"/>
</dbReference>
<evidence type="ECO:0000259" key="1">
    <source>
        <dbReference type="PROSITE" id="PS50181"/>
    </source>
</evidence>
<name>A0A1Q3CF47_CEPFO</name>
<organism evidence="2 3">
    <name type="scientific">Cephalotus follicularis</name>
    <name type="common">Albany pitcher plant</name>
    <dbReference type="NCBI Taxonomy" id="3775"/>
    <lineage>
        <taxon>Eukaryota</taxon>
        <taxon>Viridiplantae</taxon>
        <taxon>Streptophyta</taxon>
        <taxon>Embryophyta</taxon>
        <taxon>Tracheophyta</taxon>
        <taxon>Spermatophyta</taxon>
        <taxon>Magnoliopsida</taxon>
        <taxon>eudicotyledons</taxon>
        <taxon>Gunneridae</taxon>
        <taxon>Pentapetalae</taxon>
        <taxon>rosids</taxon>
        <taxon>fabids</taxon>
        <taxon>Oxalidales</taxon>
        <taxon>Cephalotaceae</taxon>
        <taxon>Cephalotus</taxon>
    </lineage>
</organism>
<dbReference type="OrthoDB" id="613853at2759"/>
<feature type="domain" description="F-box" evidence="1">
    <location>
        <begin position="18"/>
        <end position="69"/>
    </location>
</feature>
<dbReference type="PANTHER" id="PTHR34145:SF68">
    <property type="entry name" value="FBD DOMAIN-CONTAINING PROTEIN"/>
    <property type="match status" value="1"/>
</dbReference>
<dbReference type="InterPro" id="IPR053781">
    <property type="entry name" value="F-box_AtFBL13-like"/>
</dbReference>
<protein>
    <submittedName>
        <fullName evidence="2">FBD domain-containing protein/F-box-like domain-containing protein</fullName>
    </submittedName>
</protein>
<dbReference type="Proteomes" id="UP000187406">
    <property type="component" value="Unassembled WGS sequence"/>
</dbReference>
<keyword evidence="3" id="KW-1185">Reference proteome</keyword>
<dbReference type="EMBL" id="BDDD01001859">
    <property type="protein sequence ID" value="GAV78752.1"/>
    <property type="molecule type" value="Genomic_DNA"/>
</dbReference>
<dbReference type="STRING" id="3775.A0A1Q3CF47"/>
<dbReference type="Gene3D" id="1.20.1280.50">
    <property type="match status" value="1"/>
</dbReference>
<dbReference type="InterPro" id="IPR032675">
    <property type="entry name" value="LRR_dom_sf"/>
</dbReference>